<accession>A0A1E7FN68</accession>
<dbReference type="Proteomes" id="UP000095751">
    <property type="component" value="Unassembled WGS sequence"/>
</dbReference>
<gene>
    <name evidence="2" type="ORF">FRACYDRAFT_268048</name>
</gene>
<feature type="region of interest" description="Disordered" evidence="1">
    <location>
        <begin position="1"/>
        <end position="30"/>
    </location>
</feature>
<reference evidence="2 3" key="1">
    <citation type="submission" date="2016-09" db="EMBL/GenBank/DDBJ databases">
        <title>Extensive genetic diversity and differential bi-allelic expression allows diatom success in the polar Southern Ocean.</title>
        <authorList>
            <consortium name="DOE Joint Genome Institute"/>
            <person name="Mock T."/>
            <person name="Otillar R.P."/>
            <person name="Strauss J."/>
            <person name="Dupont C."/>
            <person name="Frickenhaus S."/>
            <person name="Maumus F."/>
            <person name="Mcmullan M."/>
            <person name="Sanges R."/>
            <person name="Schmutz J."/>
            <person name="Toseland A."/>
            <person name="Valas R."/>
            <person name="Veluchamy A."/>
            <person name="Ward B.J."/>
            <person name="Allen A."/>
            <person name="Barry K."/>
            <person name="Falciatore A."/>
            <person name="Ferrante M."/>
            <person name="Fortunato A.E."/>
            <person name="Gloeckner G."/>
            <person name="Gruber A."/>
            <person name="Hipkin R."/>
            <person name="Janech M."/>
            <person name="Kroth P."/>
            <person name="Leese F."/>
            <person name="Lindquist E."/>
            <person name="Lyon B.R."/>
            <person name="Martin J."/>
            <person name="Mayer C."/>
            <person name="Parker M."/>
            <person name="Quesneville H."/>
            <person name="Raymond J."/>
            <person name="Uhlig C."/>
            <person name="Valentin K.U."/>
            <person name="Worden A.Z."/>
            <person name="Armbrust E.V."/>
            <person name="Bowler C."/>
            <person name="Green B."/>
            <person name="Moulton V."/>
            <person name="Van Oosterhout C."/>
            <person name="Grigoriev I."/>
        </authorList>
    </citation>
    <scope>NUCLEOTIDE SEQUENCE [LARGE SCALE GENOMIC DNA]</scope>
    <source>
        <strain evidence="2 3">CCMP1102</strain>
    </source>
</reference>
<dbReference type="AlphaFoldDB" id="A0A1E7FN68"/>
<dbReference type="InParanoid" id="A0A1E7FN68"/>
<feature type="compositionally biased region" description="Polar residues" evidence="1">
    <location>
        <begin position="20"/>
        <end position="30"/>
    </location>
</feature>
<organism evidence="2 3">
    <name type="scientific">Fragilariopsis cylindrus CCMP1102</name>
    <dbReference type="NCBI Taxonomy" id="635003"/>
    <lineage>
        <taxon>Eukaryota</taxon>
        <taxon>Sar</taxon>
        <taxon>Stramenopiles</taxon>
        <taxon>Ochrophyta</taxon>
        <taxon>Bacillariophyta</taxon>
        <taxon>Bacillariophyceae</taxon>
        <taxon>Bacillariophycidae</taxon>
        <taxon>Bacillariales</taxon>
        <taxon>Bacillariaceae</taxon>
        <taxon>Fragilariopsis</taxon>
    </lineage>
</organism>
<sequence>MIPFTPVFPTPPAPGPIDINTPSPTPSSNARCCPGQNPGDAQCIRTIAFIYTQQRCDVDSFSAAVNSRMPGYCRDLINDNENQPSRMRFELYECGTRLADDANRLYGAGNIEVDQQFSFTQSNLIGSVSPCLPECLQVRIISALLGASTAPTQIFNINTDCNDNNACGFPEPLGRRSCPRQCPRSFGTCGEQGENKCPDGYDSDFCRIFGPSGGINGIGVPGFNTGSLQLESFQCPGGVQGYPGGSLARCGELEGTGTCPTFCARGGRGFCGY</sequence>
<proteinExistence type="predicted"/>
<name>A0A1E7FN68_9STRA</name>
<protein>
    <submittedName>
        <fullName evidence="2">Uncharacterized protein</fullName>
    </submittedName>
</protein>
<evidence type="ECO:0000256" key="1">
    <source>
        <dbReference type="SAM" id="MobiDB-lite"/>
    </source>
</evidence>
<evidence type="ECO:0000313" key="2">
    <source>
        <dbReference type="EMBL" id="OEU19574.1"/>
    </source>
</evidence>
<dbReference type="EMBL" id="KV784355">
    <property type="protein sequence ID" value="OEU19574.1"/>
    <property type="molecule type" value="Genomic_DNA"/>
</dbReference>
<evidence type="ECO:0000313" key="3">
    <source>
        <dbReference type="Proteomes" id="UP000095751"/>
    </source>
</evidence>
<dbReference type="KEGG" id="fcy:FRACYDRAFT_268048"/>
<keyword evidence="3" id="KW-1185">Reference proteome</keyword>
<feature type="compositionally biased region" description="Pro residues" evidence="1">
    <location>
        <begin position="1"/>
        <end position="15"/>
    </location>
</feature>